<name>A0A849ACQ3_9MICO</name>
<feature type="domain" description="Serine aminopeptidase S33" evidence="1">
    <location>
        <begin position="78"/>
        <end position="148"/>
    </location>
</feature>
<dbReference type="GO" id="GO:0016787">
    <property type="term" value="F:hydrolase activity"/>
    <property type="evidence" value="ECO:0007669"/>
    <property type="project" value="UniProtKB-KW"/>
</dbReference>
<keyword evidence="2" id="KW-0378">Hydrolase</keyword>
<evidence type="ECO:0000259" key="1">
    <source>
        <dbReference type="Pfam" id="PF12146"/>
    </source>
</evidence>
<protein>
    <submittedName>
        <fullName evidence="2">Alpha/beta fold hydrolase</fullName>
    </submittedName>
</protein>
<dbReference type="Proteomes" id="UP000557772">
    <property type="component" value="Unassembled WGS sequence"/>
</dbReference>
<dbReference type="Gene3D" id="3.40.50.1820">
    <property type="entry name" value="alpha/beta hydrolase"/>
    <property type="match status" value="1"/>
</dbReference>
<dbReference type="RefSeq" id="WP_171152671.1">
    <property type="nucleotide sequence ID" value="NZ_JABENB010000001.1"/>
</dbReference>
<dbReference type="PANTHER" id="PTHR11614">
    <property type="entry name" value="PHOSPHOLIPASE-RELATED"/>
    <property type="match status" value="1"/>
</dbReference>
<organism evidence="2 3">
    <name type="scientific">Flexivirga aerilata</name>
    <dbReference type="NCBI Taxonomy" id="1656889"/>
    <lineage>
        <taxon>Bacteria</taxon>
        <taxon>Bacillati</taxon>
        <taxon>Actinomycetota</taxon>
        <taxon>Actinomycetes</taxon>
        <taxon>Micrococcales</taxon>
        <taxon>Dermacoccaceae</taxon>
        <taxon>Flexivirga</taxon>
    </lineage>
</organism>
<accession>A0A849ACQ3</accession>
<reference evidence="2 3" key="1">
    <citation type="submission" date="2020-05" db="EMBL/GenBank/DDBJ databases">
        <title>Flexivirga sp. ID2601S isolated from air conditioner.</title>
        <authorList>
            <person name="Kim D.H."/>
        </authorList>
    </citation>
    <scope>NUCLEOTIDE SEQUENCE [LARGE SCALE GENOMIC DNA]</scope>
    <source>
        <strain evidence="2 3">ID2601S</strain>
    </source>
</reference>
<dbReference type="InterPro" id="IPR022742">
    <property type="entry name" value="Hydrolase_4"/>
</dbReference>
<dbReference type="EMBL" id="JABENB010000001">
    <property type="protein sequence ID" value="NNG38654.1"/>
    <property type="molecule type" value="Genomic_DNA"/>
</dbReference>
<gene>
    <name evidence="2" type="ORF">HJ588_05105</name>
</gene>
<evidence type="ECO:0000313" key="3">
    <source>
        <dbReference type="Proteomes" id="UP000557772"/>
    </source>
</evidence>
<sequence>MSDFTTGPGHDGGHPFLVSPTLRSRPEAVVLVLHGGAEHSTDRTTKWAPPVLRMLPFARDLRRRSRGRLAPYVLRDAVRGYNDDKRSPVVDARWALERIRELHPGRPVGLLGHSMGGRVALELAGSDGVEAVVGLAPWVPEQYDVTPFLDLHTLLLHGSHDRVTDPRETKKLAARIAAAGGDARFESLPDWHAMLRRSRSWHRLSSQFLEKALLPARGIGDS</sequence>
<evidence type="ECO:0000313" key="2">
    <source>
        <dbReference type="EMBL" id="NNG38654.1"/>
    </source>
</evidence>
<dbReference type="Pfam" id="PF12146">
    <property type="entry name" value="Hydrolase_4"/>
    <property type="match status" value="1"/>
</dbReference>
<dbReference type="SUPFAM" id="SSF53474">
    <property type="entry name" value="alpha/beta-Hydrolases"/>
    <property type="match status" value="1"/>
</dbReference>
<keyword evidence="3" id="KW-1185">Reference proteome</keyword>
<comment type="caution">
    <text evidence="2">The sequence shown here is derived from an EMBL/GenBank/DDBJ whole genome shotgun (WGS) entry which is preliminary data.</text>
</comment>
<dbReference type="AlphaFoldDB" id="A0A849ACQ3"/>
<proteinExistence type="predicted"/>
<dbReference type="InterPro" id="IPR029058">
    <property type="entry name" value="AB_hydrolase_fold"/>
</dbReference>
<dbReference type="InterPro" id="IPR051044">
    <property type="entry name" value="MAG_DAG_Lipase"/>
</dbReference>